<reference evidence="1 2" key="1">
    <citation type="submission" date="2019-10" db="EMBL/GenBank/DDBJ databases">
        <title>Lysobacter alkalisoli sp. nov., isolated from saline-alkaline soil.</title>
        <authorList>
            <person name="Sun J.-Q."/>
        </authorList>
    </citation>
    <scope>NUCLEOTIDE SEQUENCE [LARGE SCALE GENOMIC DNA]</scope>
    <source>
        <strain evidence="1 2">KCTC 42381</strain>
    </source>
</reference>
<dbReference type="EMBL" id="VICD02000319">
    <property type="protein sequence ID" value="KAB8163592.1"/>
    <property type="molecule type" value="Genomic_DNA"/>
</dbReference>
<dbReference type="RefSeq" id="WP_141483348.1">
    <property type="nucleotide sequence ID" value="NZ_VICD02000319.1"/>
</dbReference>
<name>A0A507ZYW8_9GAMM</name>
<dbReference type="Proteomes" id="UP000320431">
    <property type="component" value="Unassembled WGS sequence"/>
</dbReference>
<gene>
    <name evidence="1" type="ORF">FKV24_017830</name>
</gene>
<dbReference type="AlphaFoldDB" id="A0A507ZYW8"/>
<comment type="caution">
    <text evidence="1">The sequence shown here is derived from an EMBL/GenBank/DDBJ whole genome shotgun (WGS) entry which is preliminary data.</text>
</comment>
<evidence type="ECO:0000313" key="2">
    <source>
        <dbReference type="Proteomes" id="UP000320431"/>
    </source>
</evidence>
<protein>
    <submittedName>
        <fullName evidence="1">Uncharacterized protein</fullName>
    </submittedName>
</protein>
<proteinExistence type="predicted"/>
<accession>A0A507ZYW8</accession>
<evidence type="ECO:0000313" key="1">
    <source>
        <dbReference type="EMBL" id="KAB8163592.1"/>
    </source>
</evidence>
<organism evidence="1 2">
    <name type="scientific">Marilutibacter maris</name>
    <dbReference type="NCBI Taxonomy" id="1605891"/>
    <lineage>
        <taxon>Bacteria</taxon>
        <taxon>Pseudomonadati</taxon>
        <taxon>Pseudomonadota</taxon>
        <taxon>Gammaproteobacteria</taxon>
        <taxon>Lysobacterales</taxon>
        <taxon>Lysobacteraceae</taxon>
        <taxon>Marilutibacter</taxon>
    </lineage>
</organism>
<sequence>MSHVQAFVPEFGACPERAILEAIDAAGCEGGCDGGCEACGERCDGDRCRMRAWPDDGSAPYRR</sequence>